<reference evidence="3 4" key="1">
    <citation type="journal article" date="2018" name="Cell">
        <title>The Chara Genome: Secondary Complexity and Implications for Plant Terrestrialization.</title>
        <authorList>
            <person name="Nishiyama T."/>
            <person name="Sakayama H."/>
            <person name="Vries J.D."/>
            <person name="Buschmann H."/>
            <person name="Saint-Marcoux D."/>
            <person name="Ullrich K.K."/>
            <person name="Haas F.B."/>
            <person name="Vanderstraeten L."/>
            <person name="Becker D."/>
            <person name="Lang D."/>
            <person name="Vosolsobe S."/>
            <person name="Rombauts S."/>
            <person name="Wilhelmsson P.K.I."/>
            <person name="Janitza P."/>
            <person name="Kern R."/>
            <person name="Heyl A."/>
            <person name="Rumpler F."/>
            <person name="Villalobos L.I.A.C."/>
            <person name="Clay J.M."/>
            <person name="Skokan R."/>
            <person name="Toyoda A."/>
            <person name="Suzuki Y."/>
            <person name="Kagoshima H."/>
            <person name="Schijlen E."/>
            <person name="Tajeshwar N."/>
            <person name="Catarino B."/>
            <person name="Hetherington A.J."/>
            <person name="Saltykova A."/>
            <person name="Bonnot C."/>
            <person name="Breuninger H."/>
            <person name="Symeonidi A."/>
            <person name="Radhakrishnan G.V."/>
            <person name="Van Nieuwerburgh F."/>
            <person name="Deforce D."/>
            <person name="Chang C."/>
            <person name="Karol K.G."/>
            <person name="Hedrich R."/>
            <person name="Ulvskov P."/>
            <person name="Glockner G."/>
            <person name="Delwiche C.F."/>
            <person name="Petrasek J."/>
            <person name="Van de Peer Y."/>
            <person name="Friml J."/>
            <person name="Beilby M."/>
            <person name="Dolan L."/>
            <person name="Kohara Y."/>
            <person name="Sugano S."/>
            <person name="Fujiyama A."/>
            <person name="Delaux P.-M."/>
            <person name="Quint M."/>
            <person name="TheiBen G."/>
            <person name="Hagemann M."/>
            <person name="Harholt J."/>
            <person name="Dunand C."/>
            <person name="Zachgo S."/>
            <person name="Langdale J."/>
            <person name="Maumus F."/>
            <person name="Straeten D.V.D."/>
            <person name="Gould S.B."/>
            <person name="Rensing S.A."/>
        </authorList>
    </citation>
    <scope>NUCLEOTIDE SEQUENCE [LARGE SCALE GENOMIC DNA]</scope>
    <source>
        <strain evidence="3 4">S276</strain>
    </source>
</reference>
<sequence>MNYCKDVSDEALYEIARPSQQKFESDQMERVARYEAERGVDVPGTGGVRGGEAWRQPVEGALGGVGGDGGGGDTKEGTIDVDREARVPGEQGVPGHEDVPEVYPGTGERMEDFLRRAAKGPVGEGSSKRKEGGTNPDAAPGGKRLHQQKVTDVYGGEWVARHKKTFLRWLYSSGVPFNAFRNQAWKAYQQVLLEQPGSSPRAVLPSHSEIASMQAVETHREELAEELEVRQPFWITGATLLSDGRNSRDGRPIVNFLAADSRGVVIYTTINREGKPDDAVHVLRRWVTIFHEFSFGGPQRVNAICTDSASAYVGAARALASPGIPPAIKRITWIPCSVHVCNKLLSYMGTSCDTFVDAITRARVLVVFFKTHQAALYFFRKRSPNKGLVLSFETGFTSIYSMLERLLALQDALQAMMRGDDGREFASIPWSADVCDMARWVHRQIRWEPWWHTMATIVHIMQPVMELLRRMDRGGQYMSLMIEWTHAVSLMRVLL</sequence>
<feature type="region of interest" description="Disordered" evidence="1">
    <location>
        <begin position="118"/>
        <end position="148"/>
    </location>
</feature>
<dbReference type="InterPro" id="IPR007021">
    <property type="entry name" value="DUF659"/>
</dbReference>
<evidence type="ECO:0000256" key="1">
    <source>
        <dbReference type="SAM" id="MobiDB-lite"/>
    </source>
</evidence>
<feature type="domain" description="DUF659" evidence="2">
    <location>
        <begin position="225"/>
        <end position="362"/>
    </location>
</feature>
<accession>A0A388LAZ1</accession>
<dbReference type="SUPFAM" id="SSF53098">
    <property type="entry name" value="Ribonuclease H-like"/>
    <property type="match status" value="1"/>
</dbReference>
<dbReference type="InterPro" id="IPR012337">
    <property type="entry name" value="RNaseH-like_sf"/>
</dbReference>
<dbReference type="Gramene" id="GBG79481">
    <property type="protein sequence ID" value="GBG79481"/>
    <property type="gene ID" value="CBR_g29627"/>
</dbReference>
<dbReference type="Pfam" id="PF04937">
    <property type="entry name" value="DUF659"/>
    <property type="match status" value="1"/>
</dbReference>
<dbReference type="Proteomes" id="UP000265515">
    <property type="component" value="Unassembled WGS sequence"/>
</dbReference>
<evidence type="ECO:0000313" key="3">
    <source>
        <dbReference type="EMBL" id="GBG79481.1"/>
    </source>
</evidence>
<dbReference type="EMBL" id="BFEA01000320">
    <property type="protein sequence ID" value="GBG79481.1"/>
    <property type="molecule type" value="Genomic_DNA"/>
</dbReference>
<organism evidence="3 4">
    <name type="scientific">Chara braunii</name>
    <name type="common">Braun's stonewort</name>
    <dbReference type="NCBI Taxonomy" id="69332"/>
    <lineage>
        <taxon>Eukaryota</taxon>
        <taxon>Viridiplantae</taxon>
        <taxon>Streptophyta</taxon>
        <taxon>Charophyceae</taxon>
        <taxon>Charales</taxon>
        <taxon>Characeae</taxon>
        <taxon>Chara</taxon>
    </lineage>
</organism>
<evidence type="ECO:0000259" key="2">
    <source>
        <dbReference type="Pfam" id="PF04937"/>
    </source>
</evidence>
<comment type="caution">
    <text evidence="3">The sequence shown here is derived from an EMBL/GenBank/DDBJ whole genome shotgun (WGS) entry which is preliminary data.</text>
</comment>
<proteinExistence type="predicted"/>
<dbReference type="PANTHER" id="PTHR32166:SF123">
    <property type="entry name" value="BED-TYPE DOMAIN-CONTAINING PROTEIN"/>
    <property type="match status" value="1"/>
</dbReference>
<name>A0A388LAZ1_CHABU</name>
<gene>
    <name evidence="3" type="ORF">CBR_g29627</name>
</gene>
<protein>
    <recommendedName>
        <fullName evidence="2">DUF659 domain-containing protein</fullName>
    </recommendedName>
</protein>
<evidence type="ECO:0000313" key="4">
    <source>
        <dbReference type="Proteomes" id="UP000265515"/>
    </source>
</evidence>
<dbReference type="AlphaFoldDB" id="A0A388LAZ1"/>
<keyword evidence="4" id="KW-1185">Reference proteome</keyword>
<dbReference type="PANTHER" id="PTHR32166">
    <property type="entry name" value="OSJNBA0013A04.12 PROTEIN"/>
    <property type="match status" value="1"/>
</dbReference>